<feature type="domain" description="HTH lysR-type" evidence="5">
    <location>
        <begin position="1"/>
        <end position="59"/>
    </location>
</feature>
<dbReference type="InterPro" id="IPR036390">
    <property type="entry name" value="WH_DNA-bd_sf"/>
</dbReference>
<proteinExistence type="inferred from homology"/>
<dbReference type="PANTHER" id="PTHR30537:SF35">
    <property type="entry name" value="TRANSCRIPTIONAL REGULATORY PROTEIN"/>
    <property type="match status" value="1"/>
</dbReference>
<evidence type="ECO:0000256" key="4">
    <source>
        <dbReference type="ARBA" id="ARBA00023163"/>
    </source>
</evidence>
<dbReference type="FunFam" id="1.10.10.10:FF:000001">
    <property type="entry name" value="LysR family transcriptional regulator"/>
    <property type="match status" value="1"/>
</dbReference>
<dbReference type="PROSITE" id="PS50931">
    <property type="entry name" value="HTH_LYSR"/>
    <property type="match status" value="1"/>
</dbReference>
<dbReference type="InterPro" id="IPR058163">
    <property type="entry name" value="LysR-type_TF_proteobact-type"/>
</dbReference>
<dbReference type="InterPro" id="IPR000847">
    <property type="entry name" value="LysR_HTH_N"/>
</dbReference>
<keyword evidence="2" id="KW-0805">Transcription regulation</keyword>
<keyword evidence="4" id="KW-0804">Transcription</keyword>
<evidence type="ECO:0000256" key="3">
    <source>
        <dbReference type="ARBA" id="ARBA00023125"/>
    </source>
</evidence>
<dbReference type="SUPFAM" id="SSF46785">
    <property type="entry name" value="Winged helix' DNA-binding domain"/>
    <property type="match status" value="1"/>
</dbReference>
<evidence type="ECO:0000313" key="7">
    <source>
        <dbReference type="Proteomes" id="UP000294547"/>
    </source>
</evidence>
<keyword evidence="7" id="KW-1185">Reference proteome</keyword>
<keyword evidence="3 6" id="KW-0238">DNA-binding</keyword>
<sequence length="301" mass="32156">MDSLLSLRVFAAVAEAKSFAAVADRMNISAAMTSKHVQHIEAAVGARLLNRTSRSVSLTEAGAIYLAAVRPLLEGLDEAGARLANSTIDPRGTLKISMPVWLAEPGFVRVLAAFRRRYPDVAFDLDLSGRPVNLVEDGYDLALRVSPTLDEGLIARRLVDVTFHIVAAPALLDRIGRPRDVSDLNGAPFLAYSPVTTGGRVRLGLGPNAPEVRMIPVMQSSNETLLFQAALEGMGIAIMPHPVARADLAEGRLERLLPELPAPTVALSAIYSDRSYLPAKTRSFLDFLAGPEGFGGPLGAL</sequence>
<dbReference type="Gene3D" id="3.40.190.290">
    <property type="match status" value="1"/>
</dbReference>
<dbReference type="Proteomes" id="UP000294547">
    <property type="component" value="Unassembled WGS sequence"/>
</dbReference>
<gene>
    <name evidence="6" type="ORF">EDD54_4195</name>
</gene>
<evidence type="ECO:0000313" key="6">
    <source>
        <dbReference type="EMBL" id="TDP81935.1"/>
    </source>
</evidence>
<dbReference type="AlphaFoldDB" id="A0A4R6R843"/>
<dbReference type="GO" id="GO:0006351">
    <property type="term" value="P:DNA-templated transcription"/>
    <property type="evidence" value="ECO:0007669"/>
    <property type="project" value="TreeGrafter"/>
</dbReference>
<comment type="caution">
    <text evidence="6">The sequence shown here is derived from an EMBL/GenBank/DDBJ whole genome shotgun (WGS) entry which is preliminary data.</text>
</comment>
<dbReference type="GO" id="GO:0043565">
    <property type="term" value="F:sequence-specific DNA binding"/>
    <property type="evidence" value="ECO:0007669"/>
    <property type="project" value="TreeGrafter"/>
</dbReference>
<dbReference type="RefSeq" id="WP_126540520.1">
    <property type="nucleotide sequence ID" value="NZ_BSPM01000002.1"/>
</dbReference>
<dbReference type="SUPFAM" id="SSF53850">
    <property type="entry name" value="Periplasmic binding protein-like II"/>
    <property type="match status" value="1"/>
</dbReference>
<evidence type="ECO:0000256" key="1">
    <source>
        <dbReference type="ARBA" id="ARBA00009437"/>
    </source>
</evidence>
<reference evidence="6 7" key="1">
    <citation type="submission" date="2019-03" db="EMBL/GenBank/DDBJ databases">
        <title>Genomic Encyclopedia of Type Strains, Phase IV (KMG-IV): sequencing the most valuable type-strain genomes for metagenomic binning, comparative biology and taxonomic classification.</title>
        <authorList>
            <person name="Goeker M."/>
        </authorList>
    </citation>
    <scope>NUCLEOTIDE SEQUENCE [LARGE SCALE GENOMIC DNA]</scope>
    <source>
        <strain evidence="6 7">DSM 102969</strain>
    </source>
</reference>
<dbReference type="OrthoDB" id="9813056at2"/>
<dbReference type="InterPro" id="IPR036388">
    <property type="entry name" value="WH-like_DNA-bd_sf"/>
</dbReference>
<evidence type="ECO:0000256" key="2">
    <source>
        <dbReference type="ARBA" id="ARBA00023015"/>
    </source>
</evidence>
<dbReference type="Pfam" id="PF00126">
    <property type="entry name" value="HTH_1"/>
    <property type="match status" value="1"/>
</dbReference>
<protein>
    <submittedName>
        <fullName evidence="6">DNA-binding transcriptional LysR family regulator</fullName>
    </submittedName>
</protein>
<comment type="similarity">
    <text evidence="1">Belongs to the LysR transcriptional regulatory family.</text>
</comment>
<accession>A0A4R6R843</accession>
<dbReference type="CDD" id="cd08422">
    <property type="entry name" value="PBP2_CrgA_like"/>
    <property type="match status" value="1"/>
</dbReference>
<dbReference type="EMBL" id="SNXY01000011">
    <property type="protein sequence ID" value="TDP81935.1"/>
    <property type="molecule type" value="Genomic_DNA"/>
</dbReference>
<organism evidence="6 7">
    <name type="scientific">Oharaeibacter diazotrophicus</name>
    <dbReference type="NCBI Taxonomy" id="1920512"/>
    <lineage>
        <taxon>Bacteria</taxon>
        <taxon>Pseudomonadati</taxon>
        <taxon>Pseudomonadota</taxon>
        <taxon>Alphaproteobacteria</taxon>
        <taxon>Hyphomicrobiales</taxon>
        <taxon>Pleomorphomonadaceae</taxon>
        <taxon>Oharaeibacter</taxon>
    </lineage>
</organism>
<name>A0A4R6R843_9HYPH</name>
<dbReference type="GO" id="GO:0003700">
    <property type="term" value="F:DNA-binding transcription factor activity"/>
    <property type="evidence" value="ECO:0007669"/>
    <property type="project" value="InterPro"/>
</dbReference>
<dbReference type="PANTHER" id="PTHR30537">
    <property type="entry name" value="HTH-TYPE TRANSCRIPTIONAL REGULATOR"/>
    <property type="match status" value="1"/>
</dbReference>
<dbReference type="Pfam" id="PF03466">
    <property type="entry name" value="LysR_substrate"/>
    <property type="match status" value="1"/>
</dbReference>
<dbReference type="Gene3D" id="1.10.10.10">
    <property type="entry name" value="Winged helix-like DNA-binding domain superfamily/Winged helix DNA-binding domain"/>
    <property type="match status" value="1"/>
</dbReference>
<evidence type="ECO:0000259" key="5">
    <source>
        <dbReference type="PROSITE" id="PS50931"/>
    </source>
</evidence>
<dbReference type="InterPro" id="IPR005119">
    <property type="entry name" value="LysR_subst-bd"/>
</dbReference>